<reference evidence="12" key="1">
    <citation type="submission" date="2005-02" db="EMBL/GenBank/DDBJ databases">
        <authorList>
            <person name="Zennaro E."/>
            <person name="Marconi A.M."/>
            <person name="Iurescia S."/>
            <person name="Terron C."/>
        </authorList>
    </citation>
    <scope>NUCLEOTIDE SEQUENCE</scope>
    <source>
        <strain evidence="12">ST</strain>
    </source>
</reference>
<evidence type="ECO:0000313" key="12">
    <source>
        <dbReference type="EMBL" id="AAC06271.1"/>
    </source>
</evidence>
<dbReference type="FunFam" id="1.10.287.130:FF:000045">
    <property type="entry name" value="Two-component system sensor histidine kinase/response regulator"/>
    <property type="match status" value="1"/>
</dbReference>
<evidence type="ECO:0000259" key="9">
    <source>
        <dbReference type="PROSITE" id="PS50110"/>
    </source>
</evidence>
<dbReference type="InterPro" id="IPR003661">
    <property type="entry name" value="HisK_dim/P_dom"/>
</dbReference>
<feature type="coiled-coil region" evidence="7">
    <location>
        <begin position="721"/>
        <end position="748"/>
    </location>
</feature>
<dbReference type="InterPro" id="IPR036097">
    <property type="entry name" value="HisK_dim/P_sf"/>
</dbReference>
<dbReference type="PROSITE" id="PS50110">
    <property type="entry name" value="RESPONSE_REGULATORY"/>
    <property type="match status" value="1"/>
</dbReference>
<keyword evidence="5 12" id="KW-0418">Kinase</keyword>
<feature type="domain" description="Histidine kinase" evidence="8">
    <location>
        <begin position="757"/>
        <end position="979"/>
    </location>
</feature>
<dbReference type="PRINTS" id="PR00344">
    <property type="entry name" value="BCTRLSENSOR"/>
</dbReference>
<evidence type="ECO:0000256" key="5">
    <source>
        <dbReference type="ARBA" id="ARBA00022777"/>
    </source>
</evidence>
<dbReference type="Pfam" id="PF02518">
    <property type="entry name" value="HATPase_c"/>
    <property type="match status" value="2"/>
</dbReference>
<dbReference type="Pfam" id="PF08448">
    <property type="entry name" value="PAS_4"/>
    <property type="match status" value="1"/>
</dbReference>
<feature type="domain" description="PAC" evidence="11">
    <location>
        <begin position="112"/>
        <end position="166"/>
    </location>
</feature>
<dbReference type="Pfam" id="PF08447">
    <property type="entry name" value="PAS_3"/>
    <property type="match status" value="1"/>
</dbReference>
<dbReference type="InterPro" id="IPR036890">
    <property type="entry name" value="HATPase_C_sf"/>
</dbReference>
<dbReference type="EMBL" id="AF024619">
    <property type="protein sequence ID" value="AAC06271.1"/>
    <property type="molecule type" value="Genomic_DNA"/>
</dbReference>
<evidence type="ECO:0000256" key="4">
    <source>
        <dbReference type="ARBA" id="ARBA00022679"/>
    </source>
</evidence>
<dbReference type="Pfam" id="PF00072">
    <property type="entry name" value="Response_reg"/>
    <property type="match status" value="1"/>
</dbReference>
<dbReference type="Gene3D" id="1.10.287.130">
    <property type="match status" value="2"/>
</dbReference>
<dbReference type="CDD" id="cd16925">
    <property type="entry name" value="HATPase_TutC-TodS-like"/>
    <property type="match status" value="1"/>
</dbReference>
<evidence type="ECO:0000256" key="3">
    <source>
        <dbReference type="ARBA" id="ARBA00022553"/>
    </source>
</evidence>
<evidence type="ECO:0000256" key="1">
    <source>
        <dbReference type="ARBA" id="ARBA00000085"/>
    </source>
</evidence>
<evidence type="ECO:0000259" key="10">
    <source>
        <dbReference type="PROSITE" id="PS50112"/>
    </source>
</evidence>
<dbReference type="SMART" id="SM00387">
    <property type="entry name" value="HATPase_c"/>
    <property type="match status" value="2"/>
</dbReference>
<dbReference type="PROSITE" id="PS50109">
    <property type="entry name" value="HIS_KIN"/>
    <property type="match status" value="2"/>
</dbReference>
<dbReference type="InterPro" id="IPR005467">
    <property type="entry name" value="His_kinase_dom"/>
</dbReference>
<dbReference type="CDD" id="cd00082">
    <property type="entry name" value="HisKA"/>
    <property type="match status" value="2"/>
</dbReference>
<dbReference type="SMART" id="SM00091">
    <property type="entry name" value="PAS"/>
    <property type="match status" value="2"/>
</dbReference>
<dbReference type="Gene3D" id="3.40.50.2300">
    <property type="match status" value="1"/>
</dbReference>
<accession>O30988</accession>
<dbReference type="PROSITE" id="PS50113">
    <property type="entry name" value="PAC"/>
    <property type="match status" value="2"/>
</dbReference>
<dbReference type="SMART" id="SM00086">
    <property type="entry name" value="PAC"/>
    <property type="match status" value="2"/>
</dbReference>
<sequence length="983" mass="109106">MPGAWNVMSATDLSGGSVRSVGNVILNPDDSPQTHSEKMARIILDRMYHFAGLLDRDGTILEINLPALEGAGLRIEDIRGTPFWEARWFAVSQESKALQHQLVQRAAAGEFIRCDLEVYGEGSGEQTIVTDYSLTPLRDNHGEVAFLLAEGRNITSKKKYEQEIARKNSELEKLVEQIRKLDEQKSRFFSNLSHELRTPLSLILGPVDEMLVSSEFSERHDTNLASIRRNAVTLLRHVNELLDLAKVDAGKLQLAYERIDIKGLVEDIAAHFEAHAKQRRIRCAVLSPGPILVEADPERIGHVVFNLMANAFNATPDGGRISCRVEIGRGNRCLLTVSDSGPGIPPEMRQRIFERFQQGLEDHGQARAGSGLGLAIVKEFIELHGGTVTVGEAPGSGAIFQVEIPAFAPPQAVVRSGSTGEQAFSHDMSLEADIDIRPGRRLVSDTQADLPRILIVEDNEEMLHLIARTLSSEFSVECAGNGEQGLGLMLANPPDLVIRDLMMPGMSGEKLIRLMREEAQLTQIPVLVLSARADEDVRMTLLANMVQDYVTKPFFIPELLSRVRNLVMTRRARLALQDELKTHNADLVQLTRELISGRQAIQRSLEAQQKSERRWRAIHENSAVGIAVVDLQWRFVNANPAFCRMLGYTQEDVLGYSVLELTHPDDRNITDQRLHHLLDGRLQTYHHQKRFLHKDGHSLWTRSSVSVIPGSGDTPPLMIGVVEDIDEQKRAEHELERARSELARVMRVTAMGELVASITHELNQPLAAMVANSHACRRWLNSNPPNLKEGVASVEAVVRDSQRAAEVVLRLRMFMRRGEIQHEPLNLSGVVEEVLDYVRESLVMQSISLETTLPTDLPVVLADRVQLQQVVLNLLLNAIEAIQARSPNVPRLKLRICRSPDNGDLQLEVEDNGCGVPALQAERIFEPFYTTKSQGMGMGLAICRTILEAHGGQLNLLPPSDSGSAASGSVFQVVLPTDQGALR</sequence>
<name>O30988_PSEFL</name>
<feature type="domain" description="Histidine kinase" evidence="8">
    <location>
        <begin position="191"/>
        <end position="408"/>
    </location>
</feature>
<protein>
    <recommendedName>
        <fullName evidence="2">histidine kinase</fullName>
        <ecNumber evidence="2">2.7.13.3</ecNumber>
    </recommendedName>
</protein>
<dbReference type="EC" id="2.7.13.3" evidence="2"/>
<evidence type="ECO:0000256" key="2">
    <source>
        <dbReference type="ARBA" id="ARBA00012438"/>
    </source>
</evidence>
<dbReference type="GO" id="GO:0005886">
    <property type="term" value="C:plasma membrane"/>
    <property type="evidence" value="ECO:0007669"/>
    <property type="project" value="UniProtKB-ARBA"/>
</dbReference>
<dbReference type="Pfam" id="PF00512">
    <property type="entry name" value="HisKA"/>
    <property type="match status" value="2"/>
</dbReference>
<keyword evidence="7" id="KW-0175">Coiled coil</keyword>
<comment type="catalytic activity">
    <reaction evidence="1">
        <text>ATP + protein L-histidine = ADP + protein N-phospho-L-histidine.</text>
        <dbReference type="EC" id="2.7.13.3"/>
    </reaction>
</comment>
<dbReference type="SUPFAM" id="SSF52172">
    <property type="entry name" value="CheY-like"/>
    <property type="match status" value="1"/>
</dbReference>
<dbReference type="InterPro" id="IPR000014">
    <property type="entry name" value="PAS"/>
</dbReference>
<keyword evidence="3 6" id="KW-0597">Phosphoprotein</keyword>
<dbReference type="PANTHER" id="PTHR43547:SF2">
    <property type="entry name" value="HYBRID SIGNAL TRANSDUCTION HISTIDINE KINASE C"/>
    <property type="match status" value="1"/>
</dbReference>
<dbReference type="Gene3D" id="3.30.450.20">
    <property type="entry name" value="PAS domain"/>
    <property type="match status" value="2"/>
</dbReference>
<keyword evidence="4" id="KW-0808">Transferase</keyword>
<feature type="modified residue" description="4-aspartylphosphate" evidence="6">
    <location>
        <position position="500"/>
    </location>
</feature>
<evidence type="ECO:0000256" key="6">
    <source>
        <dbReference type="PROSITE-ProRule" id="PRU00169"/>
    </source>
</evidence>
<feature type="domain" description="PAS" evidence="10">
    <location>
        <begin position="611"/>
        <end position="681"/>
    </location>
</feature>
<feature type="domain" description="Response regulatory" evidence="9">
    <location>
        <begin position="452"/>
        <end position="567"/>
    </location>
</feature>
<dbReference type="InterPro" id="IPR013655">
    <property type="entry name" value="PAS_fold_3"/>
</dbReference>
<dbReference type="NCBIfam" id="TIGR00229">
    <property type="entry name" value="sensory_box"/>
    <property type="match status" value="2"/>
</dbReference>
<evidence type="ECO:0000259" key="11">
    <source>
        <dbReference type="PROSITE" id="PS50113"/>
    </source>
</evidence>
<dbReference type="InterPro" id="IPR013656">
    <property type="entry name" value="PAS_4"/>
</dbReference>
<organism evidence="12">
    <name type="scientific">Pseudomonas fluorescens</name>
    <dbReference type="NCBI Taxonomy" id="294"/>
    <lineage>
        <taxon>Bacteria</taxon>
        <taxon>Pseudomonadati</taxon>
        <taxon>Pseudomonadota</taxon>
        <taxon>Gammaproteobacteria</taxon>
        <taxon>Pseudomonadales</taxon>
        <taxon>Pseudomonadaceae</taxon>
        <taxon>Pseudomonas</taxon>
    </lineage>
</organism>
<dbReference type="InterPro" id="IPR011006">
    <property type="entry name" value="CheY-like_superfamily"/>
</dbReference>
<dbReference type="InterPro" id="IPR001789">
    <property type="entry name" value="Sig_transdc_resp-reg_receiver"/>
</dbReference>
<dbReference type="SUPFAM" id="SSF47384">
    <property type="entry name" value="Homodimeric domain of signal transducing histidine kinase"/>
    <property type="match status" value="2"/>
</dbReference>
<dbReference type="PANTHER" id="PTHR43547">
    <property type="entry name" value="TWO-COMPONENT HISTIDINE KINASE"/>
    <property type="match status" value="1"/>
</dbReference>
<feature type="domain" description="PAC" evidence="11">
    <location>
        <begin position="685"/>
        <end position="737"/>
    </location>
</feature>
<dbReference type="GO" id="GO:0000155">
    <property type="term" value="F:phosphorelay sensor kinase activity"/>
    <property type="evidence" value="ECO:0007669"/>
    <property type="project" value="InterPro"/>
</dbReference>
<dbReference type="AlphaFoldDB" id="O30988"/>
<evidence type="ECO:0000256" key="7">
    <source>
        <dbReference type="SAM" id="Coils"/>
    </source>
</evidence>
<dbReference type="CDD" id="cd00130">
    <property type="entry name" value="PAS"/>
    <property type="match status" value="2"/>
</dbReference>
<dbReference type="SMART" id="SM00448">
    <property type="entry name" value="REC"/>
    <property type="match status" value="1"/>
</dbReference>
<dbReference type="InterPro" id="IPR001610">
    <property type="entry name" value="PAC"/>
</dbReference>
<dbReference type="PROSITE" id="PS50112">
    <property type="entry name" value="PAS"/>
    <property type="match status" value="1"/>
</dbReference>
<evidence type="ECO:0000259" key="8">
    <source>
        <dbReference type="PROSITE" id="PS50109"/>
    </source>
</evidence>
<dbReference type="FunFam" id="3.30.450.20:FF:000155">
    <property type="entry name" value="Sensor histidine kinase TodS"/>
    <property type="match status" value="1"/>
</dbReference>
<dbReference type="InterPro" id="IPR035965">
    <property type="entry name" value="PAS-like_dom_sf"/>
</dbReference>
<dbReference type="SUPFAM" id="SSF55785">
    <property type="entry name" value="PYP-like sensor domain (PAS domain)"/>
    <property type="match status" value="2"/>
</dbReference>
<dbReference type="SMR" id="O30988"/>
<proteinExistence type="predicted"/>
<dbReference type="InterPro" id="IPR000700">
    <property type="entry name" value="PAS-assoc_C"/>
</dbReference>
<dbReference type="SUPFAM" id="SSF55874">
    <property type="entry name" value="ATPase domain of HSP90 chaperone/DNA topoisomerase II/histidine kinase"/>
    <property type="match status" value="2"/>
</dbReference>
<dbReference type="FunFam" id="3.30.565.10:FF:000006">
    <property type="entry name" value="Sensor histidine kinase WalK"/>
    <property type="match status" value="1"/>
</dbReference>
<dbReference type="InterPro" id="IPR003594">
    <property type="entry name" value="HATPase_dom"/>
</dbReference>
<dbReference type="Gene3D" id="3.30.565.10">
    <property type="entry name" value="Histidine kinase-like ATPase, C-terminal domain"/>
    <property type="match status" value="2"/>
</dbReference>
<gene>
    <name evidence="12" type="primary">styS</name>
</gene>
<dbReference type="SMART" id="SM00388">
    <property type="entry name" value="HisKA"/>
    <property type="match status" value="2"/>
</dbReference>
<feature type="coiled-coil region" evidence="7">
    <location>
        <begin position="157"/>
        <end position="191"/>
    </location>
</feature>
<dbReference type="InterPro" id="IPR004358">
    <property type="entry name" value="Sig_transdc_His_kin-like_C"/>
</dbReference>
<dbReference type="CDD" id="cd17574">
    <property type="entry name" value="REC_OmpR"/>
    <property type="match status" value="1"/>
</dbReference>